<dbReference type="Gene3D" id="3.30.470.30">
    <property type="entry name" value="DNA ligase/mRNA capping enzyme"/>
    <property type="match status" value="1"/>
</dbReference>
<evidence type="ECO:0000256" key="1">
    <source>
        <dbReference type="ARBA" id="ARBA00003975"/>
    </source>
</evidence>
<organism evidence="11 12">
    <name type="scientific">Prototheca wickerhamii</name>
    <dbReference type="NCBI Taxonomy" id="3111"/>
    <lineage>
        <taxon>Eukaryota</taxon>
        <taxon>Viridiplantae</taxon>
        <taxon>Chlorophyta</taxon>
        <taxon>core chlorophytes</taxon>
        <taxon>Trebouxiophyceae</taxon>
        <taxon>Chlorellales</taxon>
        <taxon>Chlorellaceae</taxon>
        <taxon>Prototheca</taxon>
    </lineage>
</organism>
<dbReference type="GO" id="GO:0005634">
    <property type="term" value="C:nucleus"/>
    <property type="evidence" value="ECO:0007669"/>
    <property type="project" value="UniProtKB-SubCell"/>
</dbReference>
<name>A0AAD9IMG5_PROWI</name>
<dbReference type="GO" id="GO:0005737">
    <property type="term" value="C:cytoplasm"/>
    <property type="evidence" value="ECO:0007669"/>
    <property type="project" value="UniProtKB-SubCell"/>
</dbReference>
<evidence type="ECO:0000256" key="5">
    <source>
        <dbReference type="ARBA" id="ARBA00016034"/>
    </source>
</evidence>
<accession>A0AAD9IMG5</accession>
<dbReference type="AlphaFoldDB" id="A0AAD9IMG5"/>
<comment type="similarity">
    <text evidence="4">Belongs to the snurportin family.</text>
</comment>
<dbReference type="SUPFAM" id="SSF56091">
    <property type="entry name" value="DNA ligase/mRNA capping enzyme, catalytic domain"/>
    <property type="match status" value="1"/>
</dbReference>
<dbReference type="PANTHER" id="PTHR13403:SF6">
    <property type="entry name" value="SNURPORTIN-1"/>
    <property type="match status" value="1"/>
</dbReference>
<dbReference type="GO" id="GO:0061015">
    <property type="term" value="P:snRNA import into nucleus"/>
    <property type="evidence" value="ECO:0007669"/>
    <property type="project" value="InterPro"/>
</dbReference>
<evidence type="ECO:0000256" key="3">
    <source>
        <dbReference type="ARBA" id="ARBA00004496"/>
    </source>
</evidence>
<feature type="domain" description="Snurportin-1 m3G cap-binding" evidence="10">
    <location>
        <begin position="1"/>
        <end position="171"/>
    </location>
</feature>
<dbReference type="EMBL" id="JASFZW010000003">
    <property type="protein sequence ID" value="KAK2079340.1"/>
    <property type="molecule type" value="Genomic_DNA"/>
</dbReference>
<keyword evidence="6" id="KW-0813">Transport</keyword>
<evidence type="ECO:0000256" key="8">
    <source>
        <dbReference type="ARBA" id="ARBA00022884"/>
    </source>
</evidence>
<keyword evidence="8" id="KW-0694">RNA-binding</keyword>
<dbReference type="InterPro" id="IPR017336">
    <property type="entry name" value="Snurportin-1"/>
</dbReference>
<evidence type="ECO:0000256" key="6">
    <source>
        <dbReference type="ARBA" id="ARBA00022448"/>
    </source>
</evidence>
<sequence length="310" mass="32821">MLEVPDDLPTHWYVAPRPEGARCLVIASGALTTARLRNSTVHARFESALPGGGALDPGGEDGYTILDCIFASDASGAPSTYFVVDVLSWRGHRVTECTAEFRLFWLASKLAELPAEAAARGLPRFRALPYAPATPEAIGGAHAGAGLDAQVDGLLFLHREAHYVPGSTPLALLWKDAACSRYFIDTNKDGTVLPALHMVLVYQMDGTVATGDDPGWVLGRLPVEFTQRLGGKLTPGTLLRFELGPQGFALAPDGKPSGADLRLLGAAGSRRGRADALSKVLFQHAARTAPLSLEVLLQSALEAAEAMTEA</sequence>
<gene>
    <name evidence="11" type="ORF">QBZ16_003031</name>
</gene>
<evidence type="ECO:0000256" key="2">
    <source>
        <dbReference type="ARBA" id="ARBA00004123"/>
    </source>
</evidence>
<evidence type="ECO:0000259" key="10">
    <source>
        <dbReference type="Pfam" id="PF21974"/>
    </source>
</evidence>
<evidence type="ECO:0000313" key="12">
    <source>
        <dbReference type="Proteomes" id="UP001255856"/>
    </source>
</evidence>
<proteinExistence type="inferred from homology"/>
<dbReference type="Pfam" id="PF21974">
    <property type="entry name" value="SPN1_m3Gcap_bd"/>
    <property type="match status" value="1"/>
</dbReference>
<comment type="function">
    <text evidence="1">Functions as an U snRNP-specific nuclear import adapter. Involved in the trimethylguanosine (m3G)-cap-dependent nuclear import of U snRNPs. Binds specifically to the terminal m3G-cap U snRNAs.</text>
</comment>
<dbReference type="CDD" id="cd09232">
    <property type="entry name" value="Snurportin-1_C"/>
    <property type="match status" value="1"/>
</dbReference>
<keyword evidence="7" id="KW-0963">Cytoplasm</keyword>
<evidence type="ECO:0000313" key="11">
    <source>
        <dbReference type="EMBL" id="KAK2079340.1"/>
    </source>
</evidence>
<evidence type="ECO:0000256" key="7">
    <source>
        <dbReference type="ARBA" id="ARBA00022490"/>
    </source>
</evidence>
<evidence type="ECO:0000256" key="9">
    <source>
        <dbReference type="ARBA" id="ARBA00023242"/>
    </source>
</evidence>
<dbReference type="InterPro" id="IPR047857">
    <property type="entry name" value="Snurportin1_C"/>
</dbReference>
<evidence type="ECO:0000256" key="4">
    <source>
        <dbReference type="ARBA" id="ARBA00007540"/>
    </source>
</evidence>
<comment type="subcellular location">
    <subcellularLocation>
        <location evidence="3">Cytoplasm</location>
    </subcellularLocation>
    <subcellularLocation>
        <location evidence="2">Nucleus</location>
    </subcellularLocation>
</comment>
<keyword evidence="9" id="KW-0539">Nucleus</keyword>
<keyword evidence="12" id="KW-1185">Reference proteome</keyword>
<dbReference type="GO" id="GO:0003723">
    <property type="term" value="F:RNA binding"/>
    <property type="evidence" value="ECO:0007669"/>
    <property type="project" value="UniProtKB-KW"/>
</dbReference>
<reference evidence="11" key="1">
    <citation type="submission" date="2021-01" db="EMBL/GenBank/DDBJ databases">
        <authorList>
            <person name="Eckstrom K.M.E."/>
        </authorList>
    </citation>
    <scope>NUCLEOTIDE SEQUENCE</scope>
    <source>
        <strain evidence="11">UVCC 0001</strain>
    </source>
</reference>
<comment type="caution">
    <text evidence="11">The sequence shown here is derived from an EMBL/GenBank/DDBJ whole genome shotgun (WGS) entry which is preliminary data.</text>
</comment>
<dbReference type="Proteomes" id="UP001255856">
    <property type="component" value="Unassembled WGS sequence"/>
</dbReference>
<protein>
    <recommendedName>
        <fullName evidence="5">Snurportin-1</fullName>
    </recommendedName>
</protein>
<dbReference type="PANTHER" id="PTHR13403">
    <property type="entry name" value="SNURPORTIN1 RNUT1 PROTEIN RNA, U TRANSPORTER 1"/>
    <property type="match status" value="1"/>
</dbReference>